<dbReference type="InterPro" id="IPR005841">
    <property type="entry name" value="Alpha-D-phosphohexomutase_SF"/>
</dbReference>
<dbReference type="SUPFAM" id="SSF55957">
    <property type="entry name" value="Phosphoglucomutase, C-terminal domain"/>
    <property type="match status" value="1"/>
</dbReference>
<dbReference type="AlphaFoldDB" id="A0A1F4V5A3"/>
<accession>A0A1F4V5A3</accession>
<evidence type="ECO:0000259" key="9">
    <source>
        <dbReference type="Pfam" id="PF02879"/>
    </source>
</evidence>
<evidence type="ECO:0008006" key="13">
    <source>
        <dbReference type="Google" id="ProtNLM"/>
    </source>
</evidence>
<dbReference type="PANTHER" id="PTHR43771:SF1">
    <property type="entry name" value="PHOSPHOMANNOMUTASE"/>
    <property type="match status" value="1"/>
</dbReference>
<keyword evidence="6" id="KW-0413">Isomerase</keyword>
<name>A0A1F4V5A3_UNCKA</name>
<gene>
    <name evidence="11" type="ORF">A2982_01915</name>
</gene>
<sequence>MTNSLAHYISSNTVEYNTIFKRYDIRGKYPDEISPEVAKKIAKIYFNFYHLSKIIIGHDSIDGANEIYSEISNELAGYGVNVTQIGMVSSPRLYYASAKLNIKYGIMITASHLGAGFTGIKLINDGVPPPEEDLVKLSQIYESKRDISLTSKKGGINFYDINSPYASDVVAFIKSSLTKYKIVIDASNGPNAPVIDKIFSEINIPYTAINMEVKGSGLSHPTNPKIPENRVQLVNAVKESKADLGIIWDGDGDRAYFVDSKGKVIAPEFTASLIAADIKNKLGYKTITSDIRASSAIEQECSKDNIEVVRLKAWHVPIKEEMEKDSKIGFGYEVSGHYVFSDFYKIDDGLLASLVFLRALNNNEKSLSELLKDFRNTYYILEEINFESEKSEEEVVDLLKNTYKDGKVILIDGVTVEYSDWRFNLRSSRTEPILRLNISGISQKTVDENLSKIKSIIKS</sequence>
<evidence type="ECO:0000256" key="5">
    <source>
        <dbReference type="ARBA" id="ARBA00022842"/>
    </source>
</evidence>
<feature type="domain" description="Alpha-D-phosphohexomutase alpha/beta/alpha" evidence="8">
    <location>
        <begin position="19"/>
        <end position="144"/>
    </location>
</feature>
<protein>
    <recommendedName>
        <fullName evidence="13">Phosphomannomutase/phosphoglucomutase</fullName>
    </recommendedName>
</protein>
<feature type="domain" description="Alpha-D-phosphohexomutase alpha/beta/alpha" evidence="10">
    <location>
        <begin position="270"/>
        <end position="376"/>
    </location>
</feature>
<dbReference type="EMBL" id="MEVH01000003">
    <property type="protein sequence ID" value="OGC52316.1"/>
    <property type="molecule type" value="Genomic_DNA"/>
</dbReference>
<evidence type="ECO:0000259" key="10">
    <source>
        <dbReference type="Pfam" id="PF02880"/>
    </source>
</evidence>
<keyword evidence="5" id="KW-0460">Magnesium</keyword>
<evidence type="ECO:0000256" key="6">
    <source>
        <dbReference type="ARBA" id="ARBA00023235"/>
    </source>
</evidence>
<dbReference type="InterPro" id="IPR005846">
    <property type="entry name" value="A-D-PHexomutase_a/b/a-III"/>
</dbReference>
<dbReference type="Gene3D" id="3.30.310.50">
    <property type="entry name" value="Alpha-D-phosphohexomutase, C-terminal domain"/>
    <property type="match status" value="1"/>
</dbReference>
<evidence type="ECO:0000313" key="11">
    <source>
        <dbReference type="EMBL" id="OGC52316.1"/>
    </source>
</evidence>
<comment type="cofactor">
    <cofactor evidence="1">
        <name>Mg(2+)</name>
        <dbReference type="ChEBI" id="CHEBI:18420"/>
    </cofactor>
</comment>
<dbReference type="GO" id="GO:0005975">
    <property type="term" value="P:carbohydrate metabolic process"/>
    <property type="evidence" value="ECO:0007669"/>
    <property type="project" value="InterPro"/>
</dbReference>
<dbReference type="Pfam" id="PF02878">
    <property type="entry name" value="PGM_PMM_I"/>
    <property type="match status" value="1"/>
</dbReference>
<feature type="coiled-coil region" evidence="7">
    <location>
        <begin position="357"/>
        <end position="401"/>
    </location>
</feature>
<evidence type="ECO:0000256" key="4">
    <source>
        <dbReference type="ARBA" id="ARBA00022723"/>
    </source>
</evidence>
<dbReference type="Proteomes" id="UP000178771">
    <property type="component" value="Unassembled WGS sequence"/>
</dbReference>
<evidence type="ECO:0000256" key="3">
    <source>
        <dbReference type="ARBA" id="ARBA00022553"/>
    </source>
</evidence>
<evidence type="ECO:0000313" key="12">
    <source>
        <dbReference type="Proteomes" id="UP000178771"/>
    </source>
</evidence>
<proteinExistence type="inferred from homology"/>
<dbReference type="Pfam" id="PF02880">
    <property type="entry name" value="PGM_PMM_III"/>
    <property type="match status" value="1"/>
</dbReference>
<dbReference type="InterPro" id="IPR005845">
    <property type="entry name" value="A-D-PHexomutase_a/b/a-II"/>
</dbReference>
<dbReference type="InterPro" id="IPR036900">
    <property type="entry name" value="A-D-PHexomutase_C_sf"/>
</dbReference>
<dbReference type="Gene3D" id="3.40.120.10">
    <property type="entry name" value="Alpha-D-Glucose-1,6-Bisphosphate, subunit A, domain 3"/>
    <property type="match status" value="3"/>
</dbReference>
<dbReference type="PANTHER" id="PTHR43771">
    <property type="entry name" value="PHOSPHOMANNOMUTASE"/>
    <property type="match status" value="1"/>
</dbReference>
<keyword evidence="4" id="KW-0479">Metal-binding</keyword>
<dbReference type="Pfam" id="PF02879">
    <property type="entry name" value="PGM_PMM_II"/>
    <property type="match status" value="1"/>
</dbReference>
<feature type="domain" description="Alpha-D-phosphohexomutase alpha/beta/alpha" evidence="9">
    <location>
        <begin position="164"/>
        <end position="262"/>
    </location>
</feature>
<evidence type="ECO:0000256" key="7">
    <source>
        <dbReference type="SAM" id="Coils"/>
    </source>
</evidence>
<reference evidence="11 12" key="1">
    <citation type="journal article" date="2016" name="Nat. Commun.">
        <title>Thousands of microbial genomes shed light on interconnected biogeochemical processes in an aquifer system.</title>
        <authorList>
            <person name="Anantharaman K."/>
            <person name="Brown C.T."/>
            <person name="Hug L.A."/>
            <person name="Sharon I."/>
            <person name="Castelle C.J."/>
            <person name="Probst A.J."/>
            <person name="Thomas B.C."/>
            <person name="Singh A."/>
            <person name="Wilkins M.J."/>
            <person name="Karaoz U."/>
            <person name="Brodie E.L."/>
            <person name="Williams K.H."/>
            <person name="Hubbard S.S."/>
            <person name="Banfield J.F."/>
        </authorList>
    </citation>
    <scope>NUCLEOTIDE SEQUENCE [LARGE SCALE GENOMIC DNA]</scope>
</reference>
<keyword evidence="3" id="KW-0597">Phosphoprotein</keyword>
<dbReference type="GO" id="GO:0016868">
    <property type="term" value="F:intramolecular phosphotransferase activity"/>
    <property type="evidence" value="ECO:0007669"/>
    <property type="project" value="InterPro"/>
</dbReference>
<comment type="similarity">
    <text evidence="2">Belongs to the phosphohexose mutase family.</text>
</comment>
<evidence type="ECO:0000256" key="2">
    <source>
        <dbReference type="ARBA" id="ARBA00010231"/>
    </source>
</evidence>
<dbReference type="STRING" id="1802624.A2982_01915"/>
<evidence type="ECO:0000256" key="1">
    <source>
        <dbReference type="ARBA" id="ARBA00001946"/>
    </source>
</evidence>
<evidence type="ECO:0000259" key="8">
    <source>
        <dbReference type="Pfam" id="PF02878"/>
    </source>
</evidence>
<dbReference type="GO" id="GO:0046872">
    <property type="term" value="F:metal ion binding"/>
    <property type="evidence" value="ECO:0007669"/>
    <property type="project" value="UniProtKB-KW"/>
</dbReference>
<keyword evidence="7" id="KW-0175">Coiled coil</keyword>
<comment type="caution">
    <text evidence="11">The sequence shown here is derived from an EMBL/GenBank/DDBJ whole genome shotgun (WGS) entry which is preliminary data.</text>
</comment>
<dbReference type="PRINTS" id="PR00509">
    <property type="entry name" value="PGMPMM"/>
</dbReference>
<organism evidence="11 12">
    <name type="scientific">candidate division WWE3 bacterium RIFCSPLOWO2_01_FULL_39_13</name>
    <dbReference type="NCBI Taxonomy" id="1802624"/>
    <lineage>
        <taxon>Bacteria</taxon>
        <taxon>Katanobacteria</taxon>
    </lineage>
</organism>
<dbReference type="InterPro" id="IPR005844">
    <property type="entry name" value="A-D-PHexomutase_a/b/a-I"/>
</dbReference>
<dbReference type="InterPro" id="IPR016055">
    <property type="entry name" value="A-D-PHexomutase_a/b/a-I/II/III"/>
</dbReference>
<dbReference type="SUPFAM" id="SSF53738">
    <property type="entry name" value="Phosphoglucomutase, first 3 domains"/>
    <property type="match status" value="3"/>
</dbReference>